<comment type="subcellular location">
    <subcellularLocation>
        <location evidence="1">Cell membrane</location>
        <topology evidence="1">Single-pass membrane protein</topology>
    </subcellularLocation>
    <subcellularLocation>
        <location evidence="7">Cell membrane</location>
        <topology evidence="7">Single-pass type II membrane protein</topology>
    </subcellularLocation>
</comment>
<evidence type="ECO:0000256" key="6">
    <source>
        <dbReference type="ARBA" id="ARBA00023136"/>
    </source>
</evidence>
<keyword evidence="7" id="KW-0653">Protein transport</keyword>
<evidence type="ECO:0000256" key="4">
    <source>
        <dbReference type="ARBA" id="ARBA00022692"/>
    </source>
</evidence>
<protein>
    <submittedName>
        <fullName evidence="8">Biopolymer transporter ExbD</fullName>
    </submittedName>
</protein>
<keyword evidence="3" id="KW-1003">Cell membrane</keyword>
<keyword evidence="5" id="KW-1133">Transmembrane helix</keyword>
<proteinExistence type="inferred from homology"/>
<evidence type="ECO:0000256" key="1">
    <source>
        <dbReference type="ARBA" id="ARBA00004162"/>
    </source>
</evidence>
<evidence type="ECO:0000256" key="2">
    <source>
        <dbReference type="ARBA" id="ARBA00005811"/>
    </source>
</evidence>
<accession>A0A6N6M882</accession>
<keyword evidence="7" id="KW-0813">Transport</keyword>
<evidence type="ECO:0000256" key="3">
    <source>
        <dbReference type="ARBA" id="ARBA00022475"/>
    </source>
</evidence>
<dbReference type="InterPro" id="IPR003400">
    <property type="entry name" value="ExbD"/>
</dbReference>
<dbReference type="AlphaFoldDB" id="A0A6N6M882"/>
<gene>
    <name evidence="8" type="ORF">F3059_02140</name>
</gene>
<organism evidence="8 9">
    <name type="scientific">Salibacter halophilus</name>
    <dbReference type="NCBI Taxonomy" id="1803916"/>
    <lineage>
        <taxon>Bacteria</taxon>
        <taxon>Pseudomonadati</taxon>
        <taxon>Bacteroidota</taxon>
        <taxon>Flavobacteriia</taxon>
        <taxon>Flavobacteriales</taxon>
        <taxon>Salibacteraceae</taxon>
        <taxon>Salibacter</taxon>
    </lineage>
</organism>
<reference evidence="8 9" key="1">
    <citation type="submission" date="2019-09" db="EMBL/GenBank/DDBJ databases">
        <title>Genomes of Cryomorphaceae.</title>
        <authorList>
            <person name="Bowman J.P."/>
        </authorList>
    </citation>
    <scope>NUCLEOTIDE SEQUENCE [LARGE SCALE GENOMIC DNA]</scope>
    <source>
        <strain evidence="8 9">KCTC 52047</strain>
    </source>
</reference>
<comment type="caution">
    <text evidence="8">The sequence shown here is derived from an EMBL/GenBank/DDBJ whole genome shotgun (WGS) entry which is preliminary data.</text>
</comment>
<dbReference type="Gene3D" id="3.30.420.270">
    <property type="match status" value="1"/>
</dbReference>
<dbReference type="PANTHER" id="PTHR30558">
    <property type="entry name" value="EXBD MEMBRANE COMPONENT OF PMF-DRIVEN MACROMOLECULE IMPORT SYSTEM"/>
    <property type="match status" value="1"/>
</dbReference>
<dbReference type="GO" id="GO:0015031">
    <property type="term" value="P:protein transport"/>
    <property type="evidence" value="ECO:0007669"/>
    <property type="project" value="UniProtKB-KW"/>
</dbReference>
<dbReference type="OrthoDB" id="9793581at2"/>
<dbReference type="Proteomes" id="UP000435357">
    <property type="component" value="Unassembled WGS sequence"/>
</dbReference>
<keyword evidence="9" id="KW-1185">Reference proteome</keyword>
<dbReference type="PROSITE" id="PS00589">
    <property type="entry name" value="PTS_HPR_SER"/>
    <property type="match status" value="1"/>
</dbReference>
<dbReference type="EMBL" id="WACR01000001">
    <property type="protein sequence ID" value="KAB1066300.1"/>
    <property type="molecule type" value="Genomic_DNA"/>
</dbReference>
<evidence type="ECO:0000313" key="9">
    <source>
        <dbReference type="Proteomes" id="UP000435357"/>
    </source>
</evidence>
<evidence type="ECO:0000313" key="8">
    <source>
        <dbReference type="EMBL" id="KAB1066300.1"/>
    </source>
</evidence>
<dbReference type="InterPro" id="IPR002114">
    <property type="entry name" value="PTS_HPr_Ser_P_site"/>
</dbReference>
<name>A0A6N6M882_9FLAO</name>
<dbReference type="Pfam" id="PF02472">
    <property type="entry name" value="ExbD"/>
    <property type="match status" value="1"/>
</dbReference>
<dbReference type="GO" id="GO:0005886">
    <property type="term" value="C:plasma membrane"/>
    <property type="evidence" value="ECO:0007669"/>
    <property type="project" value="UniProtKB-SubCell"/>
</dbReference>
<keyword evidence="6" id="KW-0472">Membrane</keyword>
<evidence type="ECO:0000256" key="7">
    <source>
        <dbReference type="RuleBase" id="RU003879"/>
    </source>
</evidence>
<comment type="similarity">
    <text evidence="2 7">Belongs to the ExbD/TolR family.</text>
</comment>
<dbReference type="GO" id="GO:0022857">
    <property type="term" value="F:transmembrane transporter activity"/>
    <property type="evidence" value="ECO:0007669"/>
    <property type="project" value="InterPro"/>
</dbReference>
<sequence>MAIKSRNKVSTAFNMSSMTDIVFLLLIFFLIASTMISPNGMKVLLPKSSQRTTGKQNISVTVTEDHKYYINTDLVKKEQLEPRLKARLSAEEKPGIILRADEAVDVKSVVYVMDIAQRNKYEVVLATRGK</sequence>
<dbReference type="PANTHER" id="PTHR30558:SF7">
    <property type="entry name" value="TOL-PAL SYSTEM PROTEIN TOLR"/>
    <property type="match status" value="1"/>
</dbReference>
<evidence type="ECO:0000256" key="5">
    <source>
        <dbReference type="ARBA" id="ARBA00022989"/>
    </source>
</evidence>
<keyword evidence="4 7" id="KW-0812">Transmembrane</keyword>
<dbReference type="RefSeq" id="WP_151166288.1">
    <property type="nucleotide sequence ID" value="NZ_WACR01000001.1"/>
</dbReference>